<feature type="region of interest" description="Disordered" evidence="17">
    <location>
        <begin position="319"/>
        <end position="388"/>
    </location>
</feature>
<evidence type="ECO:0000259" key="19">
    <source>
        <dbReference type="Pfam" id="PF02096"/>
    </source>
</evidence>
<feature type="transmembrane region" description="Helical" evidence="18">
    <location>
        <begin position="264"/>
        <end position="289"/>
    </location>
</feature>
<evidence type="ECO:0000256" key="5">
    <source>
        <dbReference type="ARBA" id="ARBA00022475"/>
    </source>
</evidence>
<name>A0A367YZC8_9ACTN</name>
<feature type="region of interest" description="Disordered" evidence="17">
    <location>
        <begin position="1"/>
        <end position="21"/>
    </location>
</feature>
<proteinExistence type="inferred from homology"/>
<dbReference type="InterPro" id="IPR001708">
    <property type="entry name" value="YidC/ALB3/OXA1/COX18"/>
</dbReference>
<evidence type="ECO:0000313" key="20">
    <source>
        <dbReference type="EMBL" id="RCK70362.1"/>
    </source>
</evidence>
<dbReference type="EMBL" id="QOUI01000003">
    <property type="protein sequence ID" value="RCK70362.1"/>
    <property type="molecule type" value="Genomic_DNA"/>
</dbReference>
<dbReference type="InterPro" id="IPR028055">
    <property type="entry name" value="YidC/Oxa/ALB_C"/>
</dbReference>
<comment type="subcellular location">
    <subcellularLocation>
        <location evidence="1">Cell membrane</location>
        <topology evidence="1">Multi-pass membrane protein</topology>
    </subcellularLocation>
    <subcellularLocation>
        <location evidence="16">Membrane</location>
        <topology evidence="16">Multi-pass membrane protein</topology>
    </subcellularLocation>
</comment>
<evidence type="ECO:0000256" key="9">
    <source>
        <dbReference type="ARBA" id="ARBA00023136"/>
    </source>
</evidence>
<feature type="domain" description="Membrane insertase YidC/Oxa/ALB C-terminal" evidence="19">
    <location>
        <begin position="87"/>
        <end position="303"/>
    </location>
</feature>
<comment type="caution">
    <text evidence="20">The sequence shown here is derived from an EMBL/GenBank/DDBJ whole genome shotgun (WGS) entry which is preliminary data.</text>
</comment>
<keyword evidence="4" id="KW-0813">Transport</keyword>
<dbReference type="NCBIfam" id="NF002350">
    <property type="entry name" value="PRK01315.1"/>
    <property type="match status" value="1"/>
</dbReference>
<dbReference type="GO" id="GO:0015031">
    <property type="term" value="P:protein transport"/>
    <property type="evidence" value="ECO:0007669"/>
    <property type="project" value="UniProtKB-KW"/>
</dbReference>
<dbReference type="Pfam" id="PF02096">
    <property type="entry name" value="60KD_IMP"/>
    <property type="match status" value="1"/>
</dbReference>
<keyword evidence="5" id="KW-1003">Cell membrane</keyword>
<feature type="compositionally biased region" description="Pro residues" evidence="17">
    <location>
        <begin position="1"/>
        <end position="11"/>
    </location>
</feature>
<protein>
    <recommendedName>
        <fullName evidence="3">Membrane protein insertase YidC</fullName>
    </recommendedName>
    <alternativeName>
        <fullName evidence="15">Foldase YidC</fullName>
    </alternativeName>
    <alternativeName>
        <fullName evidence="14">Membrane integrase YidC</fullName>
    </alternativeName>
    <alternativeName>
        <fullName evidence="13">Membrane protein YidC</fullName>
    </alternativeName>
</protein>
<feature type="compositionally biased region" description="Basic and acidic residues" evidence="17">
    <location>
        <begin position="319"/>
        <end position="346"/>
    </location>
</feature>
<dbReference type="GO" id="GO:0051205">
    <property type="term" value="P:protein insertion into membrane"/>
    <property type="evidence" value="ECO:0007669"/>
    <property type="project" value="TreeGrafter"/>
</dbReference>
<feature type="transmembrane region" description="Helical" evidence="18">
    <location>
        <begin position="31"/>
        <end position="49"/>
    </location>
</feature>
<evidence type="ECO:0000256" key="18">
    <source>
        <dbReference type="SAM" id="Phobius"/>
    </source>
</evidence>
<evidence type="ECO:0000256" key="1">
    <source>
        <dbReference type="ARBA" id="ARBA00004651"/>
    </source>
</evidence>
<evidence type="ECO:0000256" key="17">
    <source>
        <dbReference type="SAM" id="MobiDB-lite"/>
    </source>
</evidence>
<evidence type="ECO:0000256" key="7">
    <source>
        <dbReference type="ARBA" id="ARBA00022927"/>
    </source>
</evidence>
<dbReference type="InterPro" id="IPR047196">
    <property type="entry name" value="YidC_ALB_C"/>
</dbReference>
<feature type="compositionally biased region" description="Basic residues" evidence="17">
    <location>
        <begin position="364"/>
        <end position="376"/>
    </location>
</feature>
<evidence type="ECO:0000256" key="15">
    <source>
        <dbReference type="ARBA" id="ARBA00033342"/>
    </source>
</evidence>
<keyword evidence="9 18" id="KW-0472">Membrane</keyword>
<feature type="transmembrane region" description="Helical" evidence="18">
    <location>
        <begin position="224"/>
        <end position="244"/>
    </location>
</feature>
<keyword evidence="21" id="KW-1185">Reference proteome</keyword>
<dbReference type="GO" id="GO:0032977">
    <property type="term" value="F:membrane insertase activity"/>
    <property type="evidence" value="ECO:0007669"/>
    <property type="project" value="InterPro"/>
</dbReference>
<dbReference type="Proteomes" id="UP000252770">
    <property type="component" value="Unassembled WGS sequence"/>
</dbReference>
<evidence type="ECO:0000256" key="10">
    <source>
        <dbReference type="ARBA" id="ARBA00023186"/>
    </source>
</evidence>
<keyword evidence="8 18" id="KW-1133">Transmembrane helix</keyword>
<evidence type="ECO:0000256" key="14">
    <source>
        <dbReference type="ARBA" id="ARBA00033245"/>
    </source>
</evidence>
<evidence type="ECO:0000256" key="2">
    <source>
        <dbReference type="ARBA" id="ARBA00010527"/>
    </source>
</evidence>
<evidence type="ECO:0000256" key="12">
    <source>
        <dbReference type="ARBA" id="ARBA00026028"/>
    </source>
</evidence>
<organism evidence="20 21">
    <name type="scientific">Desertihabitans brevis</name>
    <dbReference type="NCBI Taxonomy" id="2268447"/>
    <lineage>
        <taxon>Bacteria</taxon>
        <taxon>Bacillati</taxon>
        <taxon>Actinomycetota</taxon>
        <taxon>Actinomycetes</taxon>
        <taxon>Propionibacteriales</taxon>
        <taxon>Propionibacteriaceae</taxon>
        <taxon>Desertihabitans</taxon>
    </lineage>
</organism>
<dbReference type="AlphaFoldDB" id="A0A367YZC8"/>
<evidence type="ECO:0000313" key="21">
    <source>
        <dbReference type="Proteomes" id="UP000252770"/>
    </source>
</evidence>
<gene>
    <name evidence="20" type="ORF">DT076_06840</name>
</gene>
<comment type="function">
    <text evidence="11">Required for the insertion and/or proper folding and/or complex formation of integral membrane proteins into the membrane. Involved in integration of membrane proteins that insert both dependently and independently of the Sec translocase complex, as well as at least some lipoproteins. Aids folding of multispanning membrane proteins.</text>
</comment>
<comment type="subunit">
    <text evidence="12">Interacts with the Sec translocase complex via SecD. Specifically interacts with transmembrane segments of nascent integral membrane proteins during membrane integration.</text>
</comment>
<reference evidence="20 21" key="1">
    <citation type="submission" date="2018-07" db="EMBL/GenBank/DDBJ databases">
        <title>Desertimonas flava gen. nov. sp. nov.</title>
        <authorList>
            <person name="Liu S."/>
        </authorList>
    </citation>
    <scope>NUCLEOTIDE SEQUENCE [LARGE SCALE GENOMIC DNA]</scope>
    <source>
        <strain evidence="20 21">16Sb5-5</strain>
    </source>
</reference>
<comment type="similarity">
    <text evidence="2">Belongs to the OXA1/ALB3/YidC family. Type 1 subfamily.</text>
</comment>
<feature type="transmembrane region" description="Helical" evidence="18">
    <location>
        <begin position="56"/>
        <end position="75"/>
    </location>
</feature>
<keyword evidence="6 16" id="KW-0812">Transmembrane</keyword>
<keyword evidence="7" id="KW-0653">Protein transport</keyword>
<dbReference type="GO" id="GO:0005886">
    <property type="term" value="C:plasma membrane"/>
    <property type="evidence" value="ECO:0007669"/>
    <property type="project" value="UniProtKB-SubCell"/>
</dbReference>
<dbReference type="PANTHER" id="PTHR12428">
    <property type="entry name" value="OXA1"/>
    <property type="match status" value="1"/>
</dbReference>
<evidence type="ECO:0000256" key="3">
    <source>
        <dbReference type="ARBA" id="ARBA00015325"/>
    </source>
</evidence>
<evidence type="ECO:0000256" key="16">
    <source>
        <dbReference type="RuleBase" id="RU003945"/>
    </source>
</evidence>
<dbReference type="CDD" id="cd20070">
    <property type="entry name" value="5TM_YidC_Alb3"/>
    <property type="match status" value="1"/>
</dbReference>
<accession>A0A367YZC8</accession>
<dbReference type="NCBIfam" id="TIGR03592">
    <property type="entry name" value="yidC_oxa1_cterm"/>
    <property type="match status" value="1"/>
</dbReference>
<dbReference type="PANTHER" id="PTHR12428:SF65">
    <property type="entry name" value="CYTOCHROME C OXIDASE ASSEMBLY PROTEIN COX18, MITOCHONDRIAL"/>
    <property type="match status" value="1"/>
</dbReference>
<evidence type="ECO:0000256" key="13">
    <source>
        <dbReference type="ARBA" id="ARBA00031538"/>
    </source>
</evidence>
<sequence length="388" mass="43865">MPTPSCPPWARRPPTDVARPGPTTRCELIEGLIPTLVPLLSVMGIWDWFVDVGNTLMYPLHWAVSGILVFFHWAWSPLLGVDSGWTWTLSIVCLTIVVRILTIPLFVRQIRSSRNMQLVQPKMRELQKKYGHDRERLGQETMKLYREEGVNPMASCLPLLLQMPIFFALFQVLNGAANAVNPADAVGNWLRDDPTLVNSLRESTIFGARISDTFLSSALWEVKVLTVVLILLMTATLFFTQLQLMRKNMPKEALEGPFAQQQKILLYVFPIIFAVGGINFPVGVLIYWLTSNLWTMGQQFYIIRNNPAPGSDAYAAWEERQRQKGHDPKVEAAKEADKARRQKGEPEPAAPATGVQRQQVQRQQPRRQTRSQRGKKPGAPGQAQTRTD</sequence>
<evidence type="ECO:0000256" key="8">
    <source>
        <dbReference type="ARBA" id="ARBA00022989"/>
    </source>
</evidence>
<evidence type="ECO:0000256" key="11">
    <source>
        <dbReference type="ARBA" id="ARBA00025034"/>
    </source>
</evidence>
<evidence type="ECO:0000256" key="6">
    <source>
        <dbReference type="ARBA" id="ARBA00022692"/>
    </source>
</evidence>
<keyword evidence="10" id="KW-0143">Chaperone</keyword>
<evidence type="ECO:0000256" key="4">
    <source>
        <dbReference type="ARBA" id="ARBA00022448"/>
    </source>
</evidence>
<feature type="transmembrane region" description="Helical" evidence="18">
    <location>
        <begin position="87"/>
        <end position="107"/>
    </location>
</feature>